<keyword evidence="13" id="KW-1185">Reference proteome</keyword>
<dbReference type="Pfam" id="PF22521">
    <property type="entry name" value="HypF_C_2"/>
    <property type="match status" value="1"/>
</dbReference>
<dbReference type="RefSeq" id="WP_008510443.1">
    <property type="nucleotide sequence ID" value="NZ_CM001403.1"/>
</dbReference>
<dbReference type="GO" id="GO:0008270">
    <property type="term" value="F:zinc ion binding"/>
    <property type="evidence" value="ECO:0007669"/>
    <property type="project" value="UniProtKB-KW"/>
</dbReference>
<dbReference type="GO" id="GO:0003725">
    <property type="term" value="F:double-stranded RNA binding"/>
    <property type="evidence" value="ECO:0007669"/>
    <property type="project" value="InterPro"/>
</dbReference>
<dbReference type="PANTHER" id="PTHR42959:SF1">
    <property type="entry name" value="CARBAMOYLTRANSFERASE HYPF"/>
    <property type="match status" value="1"/>
</dbReference>
<dbReference type="GO" id="GO:0051604">
    <property type="term" value="P:protein maturation"/>
    <property type="evidence" value="ECO:0007669"/>
    <property type="project" value="TreeGrafter"/>
</dbReference>
<dbReference type="PROSITE" id="PS00150">
    <property type="entry name" value="ACYLPHOSPHATASE_1"/>
    <property type="match status" value="1"/>
</dbReference>
<keyword evidence="6" id="KW-0862">Zinc</keyword>
<dbReference type="eggNOG" id="COG0068">
    <property type="taxonomic scope" value="Bacteria"/>
</dbReference>
<feature type="domain" description="YrdC-like" evidence="11">
    <location>
        <begin position="202"/>
        <end position="392"/>
    </location>
</feature>
<feature type="domain" description="Acylphosphatase-like" evidence="10">
    <location>
        <begin position="3"/>
        <end position="89"/>
    </location>
</feature>
<sequence>MATYHIHLNGIVQGVGFRPAVYHLATEMDLKGYVENGSDGVNVFINATKSEANLFFEKLRLHAPERSKISSASIQKIPHQLFSAFSIALSKDAASEKQVSIPPDLATCANCLADLHDVNNRRHRYPFITCTQCGPRYSIINSLPYERHYTSMSRFEPCKTCGHEYNSLTDRRFFSQSNSCTQCGISLILQKDASSVMLTNVGDILSKVKILLKQGKIIAVKGIGGYILLCDAQQNATIKLLRSRKHRPSKPFAILYPDIKTIQNYFEVSDNEKMFLTSVEAPIVLLHPKRLARRSLAINHIAPGLNRLGVMIPYNPLFDLIARDYGKPLIATSANISGSPIIYRDDDALNYLFDIADYIVSHNRAILVPQDDSVVQVSSLTNLPVILRRSRGYAPSFLQYQARADQSILATGAFIKSSFTLALKGNVFVSQFLGSGESFESQLMYRHTLEHWLNMYTVKPDLIIADKHPDYFSHQYAHDLARKFSVKLKLVQHHEAHFAAILGEHHHLLSTPKRTMGVIWDGTGLGHDGHIWGGEFFTYQNGQMRRCAHFDYFPSIAGDKTALEPRIAALCASHLVCPPSRQLKEKFTVTEWNNYQALINNSKLHTSSVGRLFDAAASLLGICDKQTYEGEAALYLQKLAEDYVAARGYCNCKSYFEGKPEGDGVPTGALIEGMIKDLQGGKDKGYIAARFHYSLVCLVDAMALRFKVTDICFSGGVFQNTLLVDWIRSKYTGKYQLYFHINLCPNDENISFGQMVYAENNITSAEGGIHQPNFNQTDHALCAAEELIN</sequence>
<dbReference type="GO" id="GO:0016743">
    <property type="term" value="F:carboxyl- or carbamoyltransferase activity"/>
    <property type="evidence" value="ECO:0007669"/>
    <property type="project" value="UniProtKB-UniRule"/>
</dbReference>
<evidence type="ECO:0000313" key="12">
    <source>
        <dbReference type="EMBL" id="EHQ29317.1"/>
    </source>
</evidence>
<dbReference type="UniPathway" id="UPA00335"/>
<accession>H1Y5G5</accession>
<dbReference type="Gene3D" id="3.90.870.50">
    <property type="match status" value="1"/>
</dbReference>
<dbReference type="InterPro" id="IPR043129">
    <property type="entry name" value="ATPase_NBD"/>
</dbReference>
<dbReference type="InterPro" id="IPR001792">
    <property type="entry name" value="Acylphosphatase-like_dom"/>
</dbReference>
<evidence type="ECO:0000256" key="8">
    <source>
        <dbReference type="PIRNR" id="PIRNR006256"/>
    </source>
</evidence>
<dbReference type="SUPFAM" id="SSF54975">
    <property type="entry name" value="Acylphosphatase/BLUF domain-like"/>
    <property type="match status" value="1"/>
</dbReference>
<dbReference type="InterPro" id="IPR041440">
    <property type="entry name" value="HypF_C"/>
</dbReference>
<keyword evidence="3" id="KW-0436">Ligase</keyword>
<reference evidence="12" key="1">
    <citation type="submission" date="2011-09" db="EMBL/GenBank/DDBJ databases">
        <title>The permanent draft genome of Mucilaginibacter paludis DSM 18603.</title>
        <authorList>
            <consortium name="US DOE Joint Genome Institute (JGI-PGF)"/>
            <person name="Lucas S."/>
            <person name="Han J."/>
            <person name="Lapidus A."/>
            <person name="Bruce D."/>
            <person name="Goodwin L."/>
            <person name="Pitluck S."/>
            <person name="Peters L."/>
            <person name="Kyrpides N."/>
            <person name="Mavromatis K."/>
            <person name="Ivanova N."/>
            <person name="Mikhailova N."/>
            <person name="Held B."/>
            <person name="Detter J.C."/>
            <person name="Tapia R."/>
            <person name="Han C."/>
            <person name="Land M."/>
            <person name="Hauser L."/>
            <person name="Markowitz V."/>
            <person name="Cheng J.-F."/>
            <person name="Hugenholtz P."/>
            <person name="Woyke T."/>
            <person name="Wu D."/>
            <person name="Tindall B."/>
            <person name="Brambilla E."/>
            <person name="Klenk H.-P."/>
            <person name="Eisen J.A."/>
        </authorList>
    </citation>
    <scope>NUCLEOTIDE SEQUENCE [LARGE SCALE GENOMIC DNA]</scope>
    <source>
        <strain evidence="12">DSM 18603</strain>
    </source>
</reference>
<dbReference type="PANTHER" id="PTHR42959">
    <property type="entry name" value="CARBAMOYLTRANSFERASE"/>
    <property type="match status" value="1"/>
</dbReference>
<evidence type="ECO:0000259" key="10">
    <source>
        <dbReference type="PROSITE" id="PS51160"/>
    </source>
</evidence>
<dbReference type="Proteomes" id="UP000002774">
    <property type="component" value="Chromosome"/>
</dbReference>
<feature type="active site" evidence="9">
    <location>
        <position position="36"/>
    </location>
</feature>
<dbReference type="EMBL" id="CM001403">
    <property type="protein sequence ID" value="EHQ29317.1"/>
    <property type="molecule type" value="Genomic_DNA"/>
</dbReference>
<evidence type="ECO:0000256" key="5">
    <source>
        <dbReference type="ARBA" id="ARBA00022771"/>
    </source>
</evidence>
<dbReference type="InterPro" id="IPR036046">
    <property type="entry name" value="Acylphosphatase-like_dom_sf"/>
</dbReference>
<proteinExistence type="inferred from homology"/>
<dbReference type="InterPro" id="IPR051060">
    <property type="entry name" value="Carbamoyltrans_HypF-like"/>
</dbReference>
<dbReference type="Gene3D" id="3.30.420.40">
    <property type="match status" value="1"/>
</dbReference>
<dbReference type="GO" id="GO:0003998">
    <property type="term" value="F:acylphosphatase activity"/>
    <property type="evidence" value="ECO:0007669"/>
    <property type="project" value="UniProtKB-EC"/>
</dbReference>
<dbReference type="InterPro" id="IPR006070">
    <property type="entry name" value="Sua5-like_dom"/>
</dbReference>
<name>H1Y5G5_9SPHI</name>
<dbReference type="STRING" id="714943.Mucpa_5242"/>
<evidence type="ECO:0000313" key="13">
    <source>
        <dbReference type="Proteomes" id="UP000002774"/>
    </source>
</evidence>
<dbReference type="Pfam" id="PF07503">
    <property type="entry name" value="zf-HYPF"/>
    <property type="match status" value="2"/>
</dbReference>
<keyword evidence="4" id="KW-0479">Metal-binding</keyword>
<dbReference type="InterPro" id="IPR055128">
    <property type="entry name" value="HypF_C_2"/>
</dbReference>
<dbReference type="InterPro" id="IPR004421">
    <property type="entry name" value="Carbamoyltransferase_HypF"/>
</dbReference>
<dbReference type="AlphaFoldDB" id="H1Y5G5"/>
<evidence type="ECO:0000259" key="11">
    <source>
        <dbReference type="PROSITE" id="PS51163"/>
    </source>
</evidence>
<evidence type="ECO:0000256" key="3">
    <source>
        <dbReference type="ARBA" id="ARBA00022598"/>
    </source>
</evidence>
<dbReference type="HOGENOM" id="CLU_009164_0_0_10"/>
<gene>
    <name evidence="12" type="ORF">Mucpa_5242</name>
</gene>
<dbReference type="PROSITE" id="PS51160">
    <property type="entry name" value="ACYLPHOSPHATASE_3"/>
    <property type="match status" value="1"/>
</dbReference>
<comment type="catalytic activity">
    <reaction evidence="7">
        <text>C-terminal L-cysteinyl-[HypE protein] + carbamoyl phosphate + ATP + H2O = C-terminal S-carboxamide-L-cysteinyl-[HypE protein] + AMP + phosphate + diphosphate + H(+)</text>
        <dbReference type="Rhea" id="RHEA:55636"/>
        <dbReference type="Rhea" id="RHEA-COMP:14247"/>
        <dbReference type="Rhea" id="RHEA-COMP:14392"/>
        <dbReference type="ChEBI" id="CHEBI:15377"/>
        <dbReference type="ChEBI" id="CHEBI:15378"/>
        <dbReference type="ChEBI" id="CHEBI:30616"/>
        <dbReference type="ChEBI" id="CHEBI:33019"/>
        <dbReference type="ChEBI" id="CHEBI:43474"/>
        <dbReference type="ChEBI" id="CHEBI:58228"/>
        <dbReference type="ChEBI" id="CHEBI:76913"/>
        <dbReference type="ChEBI" id="CHEBI:139126"/>
        <dbReference type="ChEBI" id="CHEBI:456215"/>
    </reaction>
</comment>
<evidence type="ECO:0000256" key="4">
    <source>
        <dbReference type="ARBA" id="ARBA00022723"/>
    </source>
</evidence>
<dbReference type="NCBIfam" id="TIGR00143">
    <property type="entry name" value="hypF"/>
    <property type="match status" value="1"/>
</dbReference>
<evidence type="ECO:0000256" key="7">
    <source>
        <dbReference type="ARBA" id="ARBA00048220"/>
    </source>
</evidence>
<evidence type="ECO:0000256" key="9">
    <source>
        <dbReference type="PROSITE-ProRule" id="PRU00520"/>
    </source>
</evidence>
<dbReference type="PROSITE" id="PS51163">
    <property type="entry name" value="YRDC"/>
    <property type="match status" value="1"/>
</dbReference>
<dbReference type="EC" id="6.2.-.-" evidence="8"/>
<comment type="similarity">
    <text evidence="2 8">Belongs to the carbamoyltransferase HypF family.</text>
</comment>
<keyword evidence="5" id="KW-0863">Zinc-finger</keyword>
<dbReference type="PIRSF" id="PIRSF006256">
    <property type="entry name" value="CMPcnvr_hdrg_mat"/>
    <property type="match status" value="1"/>
</dbReference>
<feature type="active site" evidence="9">
    <location>
        <position position="18"/>
    </location>
</feature>
<comment type="pathway">
    <text evidence="1">Protein modification; [NiFe] hydrogenase maturation.</text>
</comment>
<dbReference type="Pfam" id="PF01300">
    <property type="entry name" value="Sua5_yciO_yrdC"/>
    <property type="match status" value="1"/>
</dbReference>
<dbReference type="SUPFAM" id="SSF55821">
    <property type="entry name" value="YrdC/RibB"/>
    <property type="match status" value="1"/>
</dbReference>
<dbReference type="SUPFAM" id="SSF53067">
    <property type="entry name" value="Actin-like ATPase domain"/>
    <property type="match status" value="1"/>
</dbReference>
<dbReference type="Pfam" id="PF17788">
    <property type="entry name" value="HypF_C"/>
    <property type="match status" value="1"/>
</dbReference>
<evidence type="ECO:0000256" key="1">
    <source>
        <dbReference type="ARBA" id="ARBA00004711"/>
    </source>
</evidence>
<comment type="catalytic activity">
    <reaction evidence="9">
        <text>an acyl phosphate + H2O = a carboxylate + phosphate + H(+)</text>
        <dbReference type="Rhea" id="RHEA:14965"/>
        <dbReference type="ChEBI" id="CHEBI:15377"/>
        <dbReference type="ChEBI" id="CHEBI:15378"/>
        <dbReference type="ChEBI" id="CHEBI:29067"/>
        <dbReference type="ChEBI" id="CHEBI:43474"/>
        <dbReference type="ChEBI" id="CHEBI:59918"/>
        <dbReference type="EC" id="3.6.1.7"/>
    </reaction>
</comment>
<dbReference type="Pfam" id="PF00708">
    <property type="entry name" value="Acylphosphatase"/>
    <property type="match status" value="1"/>
</dbReference>
<dbReference type="GO" id="GO:0016874">
    <property type="term" value="F:ligase activity"/>
    <property type="evidence" value="ECO:0007669"/>
    <property type="project" value="UniProtKB-UniRule"/>
</dbReference>
<organism evidence="12 13">
    <name type="scientific">Mucilaginibacter paludis DSM 18603</name>
    <dbReference type="NCBI Taxonomy" id="714943"/>
    <lineage>
        <taxon>Bacteria</taxon>
        <taxon>Pseudomonadati</taxon>
        <taxon>Bacteroidota</taxon>
        <taxon>Sphingobacteriia</taxon>
        <taxon>Sphingobacteriales</taxon>
        <taxon>Sphingobacteriaceae</taxon>
        <taxon>Mucilaginibacter</taxon>
    </lineage>
</organism>
<dbReference type="InterPro" id="IPR017968">
    <property type="entry name" value="Acylphosphatase_CS"/>
</dbReference>
<protein>
    <recommendedName>
        <fullName evidence="8">Carbamoyltransferase</fullName>
        <ecNumber evidence="8">6.2.-.-</ecNumber>
    </recommendedName>
</protein>
<dbReference type="InterPro" id="IPR017945">
    <property type="entry name" value="DHBP_synth_RibB-like_a/b_dom"/>
</dbReference>
<dbReference type="OrthoDB" id="9808093at2"/>
<dbReference type="Gene3D" id="3.30.420.360">
    <property type="match status" value="1"/>
</dbReference>
<evidence type="ECO:0000256" key="2">
    <source>
        <dbReference type="ARBA" id="ARBA00008097"/>
    </source>
</evidence>
<dbReference type="Gene3D" id="3.30.110.120">
    <property type="match status" value="1"/>
</dbReference>
<keyword evidence="9" id="KW-0378">Hydrolase</keyword>
<evidence type="ECO:0000256" key="6">
    <source>
        <dbReference type="ARBA" id="ARBA00022833"/>
    </source>
</evidence>
<dbReference type="InterPro" id="IPR011125">
    <property type="entry name" value="Znf_HypF"/>
</dbReference>